<comment type="caution">
    <text evidence="8">The sequence shown here is derived from an EMBL/GenBank/DDBJ whole genome shotgun (WGS) entry which is preliminary data.</text>
</comment>
<keyword evidence="9" id="KW-1185">Reference proteome</keyword>
<feature type="disulfide bond" evidence="6">
    <location>
        <begin position="36"/>
        <end position="45"/>
    </location>
</feature>
<evidence type="ECO:0000256" key="6">
    <source>
        <dbReference type="PROSITE-ProRule" id="PRU00076"/>
    </source>
</evidence>
<evidence type="ECO:0000256" key="2">
    <source>
        <dbReference type="ARBA" id="ARBA00022729"/>
    </source>
</evidence>
<dbReference type="InterPro" id="IPR051022">
    <property type="entry name" value="Notch_Cell-Fate_Det"/>
</dbReference>
<dbReference type="GO" id="GO:0007157">
    <property type="term" value="P:heterophilic cell-cell adhesion via plasma membrane cell adhesion molecules"/>
    <property type="evidence" value="ECO:0007669"/>
    <property type="project" value="TreeGrafter"/>
</dbReference>
<dbReference type="EMBL" id="JAEAOA010000455">
    <property type="protein sequence ID" value="KAK3599534.1"/>
    <property type="molecule type" value="Genomic_DNA"/>
</dbReference>
<evidence type="ECO:0000256" key="3">
    <source>
        <dbReference type="ARBA" id="ARBA00022737"/>
    </source>
</evidence>
<gene>
    <name evidence="8" type="ORF">CHS0354_006668</name>
</gene>
<accession>A0AAE0W3A8</accession>
<dbReference type="FunFam" id="2.10.25.10:FF:000095">
    <property type="entry name" value="Notch, isoform B"/>
    <property type="match status" value="1"/>
</dbReference>
<dbReference type="GO" id="GO:0045197">
    <property type="term" value="P:establishment or maintenance of epithelial cell apical/basal polarity"/>
    <property type="evidence" value="ECO:0007669"/>
    <property type="project" value="TreeGrafter"/>
</dbReference>
<feature type="disulfide bond" evidence="6">
    <location>
        <begin position="51"/>
        <end position="61"/>
    </location>
</feature>
<feature type="non-terminal residue" evidence="8">
    <location>
        <position position="94"/>
    </location>
</feature>
<sequence length="94" mass="10020">LTGTNCETETNLCKSDPCKNGGSCKSDNNSHVFCQCVGGYSGAHCEDIDACSSRPCQRGQCHSNGSLYDCKCPIGYTGNTCSKVVDLIYCEEGF</sequence>
<dbReference type="SMART" id="SM00181">
    <property type="entry name" value="EGF"/>
    <property type="match status" value="2"/>
</dbReference>
<dbReference type="Gene3D" id="2.10.25.10">
    <property type="entry name" value="Laminin"/>
    <property type="match status" value="2"/>
</dbReference>
<dbReference type="InterPro" id="IPR000742">
    <property type="entry name" value="EGF"/>
</dbReference>
<reference evidence="8" key="2">
    <citation type="journal article" date="2021" name="Genome Biol. Evol.">
        <title>Developing a high-quality reference genome for a parasitic bivalve with doubly uniparental inheritance (Bivalvia: Unionida).</title>
        <authorList>
            <person name="Smith C.H."/>
        </authorList>
    </citation>
    <scope>NUCLEOTIDE SEQUENCE</scope>
    <source>
        <strain evidence="8">CHS0354</strain>
        <tissue evidence="8">Mantle</tissue>
    </source>
</reference>
<dbReference type="AlphaFoldDB" id="A0AAE0W3A8"/>
<evidence type="ECO:0000256" key="1">
    <source>
        <dbReference type="ARBA" id="ARBA00022536"/>
    </source>
</evidence>
<dbReference type="PROSITE" id="PS00022">
    <property type="entry name" value="EGF_1"/>
    <property type="match status" value="2"/>
</dbReference>
<dbReference type="SUPFAM" id="SSF57196">
    <property type="entry name" value="EGF/Laminin"/>
    <property type="match status" value="2"/>
</dbReference>
<dbReference type="Pfam" id="PF00008">
    <property type="entry name" value="EGF"/>
    <property type="match status" value="2"/>
</dbReference>
<dbReference type="Proteomes" id="UP001195483">
    <property type="component" value="Unassembled WGS sequence"/>
</dbReference>
<dbReference type="InterPro" id="IPR001881">
    <property type="entry name" value="EGF-like_Ca-bd_dom"/>
</dbReference>
<dbReference type="SMART" id="SM00179">
    <property type="entry name" value="EGF_CA"/>
    <property type="match status" value="2"/>
</dbReference>
<dbReference type="GO" id="GO:0005886">
    <property type="term" value="C:plasma membrane"/>
    <property type="evidence" value="ECO:0007669"/>
    <property type="project" value="TreeGrafter"/>
</dbReference>
<name>A0AAE0W3A8_9BIVA</name>
<keyword evidence="2" id="KW-0732">Signal</keyword>
<evidence type="ECO:0000256" key="4">
    <source>
        <dbReference type="ARBA" id="ARBA00023157"/>
    </source>
</evidence>
<comment type="caution">
    <text evidence="6">Lacks conserved residue(s) required for the propagation of feature annotation.</text>
</comment>
<reference evidence="8" key="1">
    <citation type="journal article" date="2021" name="Genome Biol. Evol.">
        <title>A High-Quality Reference Genome for a Parasitic Bivalve with Doubly Uniparental Inheritance (Bivalvia: Unionida).</title>
        <authorList>
            <person name="Smith C.H."/>
        </authorList>
    </citation>
    <scope>NUCLEOTIDE SEQUENCE</scope>
    <source>
        <strain evidence="8">CHS0354</strain>
    </source>
</reference>
<dbReference type="FunFam" id="2.10.25.10:FF:000012">
    <property type="entry name" value="Delta-like protein"/>
    <property type="match status" value="1"/>
</dbReference>
<evidence type="ECO:0000256" key="5">
    <source>
        <dbReference type="ARBA" id="ARBA00023180"/>
    </source>
</evidence>
<evidence type="ECO:0000313" key="9">
    <source>
        <dbReference type="Proteomes" id="UP001195483"/>
    </source>
</evidence>
<keyword evidence="3" id="KW-0677">Repeat</keyword>
<dbReference type="PANTHER" id="PTHR24049:SF22">
    <property type="entry name" value="DROSOPHILA CRUMBS HOMOLOG"/>
    <property type="match status" value="1"/>
</dbReference>
<evidence type="ECO:0000313" key="8">
    <source>
        <dbReference type="EMBL" id="KAK3599534.1"/>
    </source>
</evidence>
<keyword evidence="4 6" id="KW-1015">Disulfide bond</keyword>
<proteinExistence type="predicted"/>
<dbReference type="GO" id="GO:0005509">
    <property type="term" value="F:calcium ion binding"/>
    <property type="evidence" value="ECO:0007669"/>
    <property type="project" value="InterPro"/>
</dbReference>
<dbReference type="PRINTS" id="PR00010">
    <property type="entry name" value="EGFBLOOD"/>
</dbReference>
<feature type="disulfide bond" evidence="6">
    <location>
        <begin position="72"/>
        <end position="81"/>
    </location>
</feature>
<feature type="domain" description="EGF-like" evidence="7">
    <location>
        <begin position="47"/>
        <end position="82"/>
    </location>
</feature>
<feature type="non-terminal residue" evidence="8">
    <location>
        <position position="1"/>
    </location>
</feature>
<organism evidence="8 9">
    <name type="scientific">Potamilus streckersoni</name>
    <dbReference type="NCBI Taxonomy" id="2493646"/>
    <lineage>
        <taxon>Eukaryota</taxon>
        <taxon>Metazoa</taxon>
        <taxon>Spiralia</taxon>
        <taxon>Lophotrochozoa</taxon>
        <taxon>Mollusca</taxon>
        <taxon>Bivalvia</taxon>
        <taxon>Autobranchia</taxon>
        <taxon>Heteroconchia</taxon>
        <taxon>Palaeoheterodonta</taxon>
        <taxon>Unionida</taxon>
        <taxon>Unionoidea</taxon>
        <taxon>Unionidae</taxon>
        <taxon>Ambleminae</taxon>
        <taxon>Lampsilini</taxon>
        <taxon>Potamilus</taxon>
    </lineage>
</organism>
<keyword evidence="1 6" id="KW-0245">EGF-like domain</keyword>
<reference evidence="8" key="3">
    <citation type="submission" date="2023-05" db="EMBL/GenBank/DDBJ databases">
        <authorList>
            <person name="Smith C.H."/>
        </authorList>
    </citation>
    <scope>NUCLEOTIDE SEQUENCE</scope>
    <source>
        <strain evidence="8">CHS0354</strain>
        <tissue evidence="8">Mantle</tissue>
    </source>
</reference>
<feature type="domain" description="EGF-like" evidence="7">
    <location>
        <begin position="9"/>
        <end position="46"/>
    </location>
</feature>
<keyword evidence="5" id="KW-0325">Glycoprotein</keyword>
<evidence type="ECO:0000259" key="7">
    <source>
        <dbReference type="PROSITE" id="PS50026"/>
    </source>
</evidence>
<dbReference type="GO" id="GO:0032991">
    <property type="term" value="C:protein-containing complex"/>
    <property type="evidence" value="ECO:0007669"/>
    <property type="project" value="TreeGrafter"/>
</dbReference>
<protein>
    <recommendedName>
        <fullName evidence="7">EGF-like domain-containing protein</fullName>
    </recommendedName>
</protein>
<dbReference type="PANTHER" id="PTHR24049">
    <property type="entry name" value="CRUMBS FAMILY MEMBER"/>
    <property type="match status" value="1"/>
</dbReference>
<dbReference type="PROSITE" id="PS01186">
    <property type="entry name" value="EGF_2"/>
    <property type="match status" value="2"/>
</dbReference>
<dbReference type="PROSITE" id="PS50026">
    <property type="entry name" value="EGF_3"/>
    <property type="match status" value="2"/>
</dbReference>